<evidence type="ECO:0000313" key="3">
    <source>
        <dbReference type="Proteomes" id="UP000031449"/>
    </source>
</evidence>
<protein>
    <submittedName>
        <fullName evidence="2">Uncharacterized protein</fullName>
    </submittedName>
</protein>
<proteinExistence type="predicted"/>
<gene>
    <name evidence="2" type="ORF">JMA_09960</name>
</gene>
<dbReference type="EMBL" id="CP009416">
    <property type="protein sequence ID" value="AJD90313.1"/>
    <property type="molecule type" value="Genomic_DNA"/>
</dbReference>
<dbReference type="AlphaFoldDB" id="A0A0B5AP85"/>
<dbReference type="STRING" id="1508404.JMA_09960"/>
<dbReference type="Proteomes" id="UP000031449">
    <property type="component" value="Chromosome"/>
</dbReference>
<dbReference type="BioCyc" id="JESP1508404:G14D9-10228-MONOMER"/>
<dbReference type="HOGENOM" id="CLU_3344619_0_0_9"/>
<keyword evidence="3" id="KW-1185">Reference proteome</keyword>
<organism evidence="2 3">
    <name type="scientific">Jeotgalibacillus malaysiensis</name>
    <dbReference type="NCBI Taxonomy" id="1508404"/>
    <lineage>
        <taxon>Bacteria</taxon>
        <taxon>Bacillati</taxon>
        <taxon>Bacillota</taxon>
        <taxon>Bacilli</taxon>
        <taxon>Bacillales</taxon>
        <taxon>Caryophanaceae</taxon>
        <taxon>Jeotgalibacillus</taxon>
    </lineage>
</organism>
<feature type="region of interest" description="Disordered" evidence="1">
    <location>
        <begin position="1"/>
        <end position="22"/>
    </location>
</feature>
<sequence length="37" mass="4463">MVNVLEEINPQFPELSDEDQEKMDEVIEELENEKNER</sequence>
<name>A0A0B5AP85_9BACL</name>
<reference evidence="2 3" key="1">
    <citation type="submission" date="2014-08" db="EMBL/GenBank/DDBJ databases">
        <title>Complete genome of a marine bacteria Jeotgalibacillus malaysiensis.</title>
        <authorList>
            <person name="Yaakop A.S."/>
            <person name="Chan K.-G."/>
            <person name="Goh K.M."/>
        </authorList>
    </citation>
    <scope>NUCLEOTIDE SEQUENCE [LARGE SCALE GENOMIC DNA]</scope>
    <source>
        <strain evidence="2 3">D5</strain>
    </source>
</reference>
<dbReference type="KEGG" id="jeo:JMA_09960"/>
<evidence type="ECO:0000313" key="2">
    <source>
        <dbReference type="EMBL" id="AJD90313.1"/>
    </source>
</evidence>
<evidence type="ECO:0000256" key="1">
    <source>
        <dbReference type="SAM" id="MobiDB-lite"/>
    </source>
</evidence>
<accession>A0A0B5AP85</accession>